<dbReference type="UniPathway" id="UPA00575"/>
<dbReference type="EMBL" id="MF042360">
    <property type="protein sequence ID" value="ARV76909.1"/>
    <property type="molecule type" value="Genomic_DNA"/>
</dbReference>
<evidence type="ECO:0000256" key="2">
    <source>
        <dbReference type="ARBA" id="ARBA00009776"/>
    </source>
</evidence>
<gene>
    <name evidence="11" type="ORF">PHABIO_278</name>
</gene>
<organism evidence="11 12">
    <name type="scientific">Pseudomonas phage Phabio</name>
    <dbReference type="NCBI Taxonomy" id="2006668"/>
    <lineage>
        <taxon>Viruses</taxon>
        <taxon>Duplodnaviria</taxon>
        <taxon>Heunggongvirae</taxon>
        <taxon>Uroviricota</taxon>
        <taxon>Caudoviricetes</taxon>
        <taxon>Chimalliviridae</taxon>
        <taxon>Phabiovirus</taxon>
        <taxon>Phabiovirus phabio</taxon>
    </lineage>
</organism>
<keyword evidence="5" id="KW-0545">Nucleotide biosynthesis</keyword>
<dbReference type="Gene3D" id="3.40.50.300">
    <property type="entry name" value="P-loop containing nucleotide triphosphate hydrolases"/>
    <property type="match status" value="1"/>
</dbReference>
<evidence type="ECO:0000313" key="11">
    <source>
        <dbReference type="EMBL" id="ARV76909.1"/>
    </source>
</evidence>
<evidence type="ECO:0000256" key="1">
    <source>
        <dbReference type="ARBA" id="ARBA00004992"/>
    </source>
</evidence>
<name>A0A1Y0SZG1_9CAUD</name>
<dbReference type="InterPro" id="IPR018094">
    <property type="entry name" value="Thymidylate_kinase"/>
</dbReference>
<dbReference type="GO" id="GO:0004798">
    <property type="term" value="F:dTMP kinase activity"/>
    <property type="evidence" value="ECO:0007669"/>
    <property type="project" value="UniProtKB-EC"/>
</dbReference>
<evidence type="ECO:0000256" key="7">
    <source>
        <dbReference type="ARBA" id="ARBA00022777"/>
    </source>
</evidence>
<dbReference type="InterPro" id="IPR039430">
    <property type="entry name" value="Thymidylate_kin-like_dom"/>
</dbReference>
<protein>
    <recommendedName>
        <fullName evidence="3">dTMP kinase</fullName>
        <ecNumber evidence="3">2.7.4.9</ecNumber>
    </recommendedName>
</protein>
<comment type="catalytic activity">
    <reaction evidence="9">
        <text>dTMP + ATP = dTDP + ADP</text>
        <dbReference type="Rhea" id="RHEA:13517"/>
        <dbReference type="ChEBI" id="CHEBI:30616"/>
        <dbReference type="ChEBI" id="CHEBI:58369"/>
        <dbReference type="ChEBI" id="CHEBI:63528"/>
        <dbReference type="ChEBI" id="CHEBI:456216"/>
        <dbReference type="EC" id="2.7.4.9"/>
    </reaction>
</comment>
<keyword evidence="6" id="KW-0547">Nucleotide-binding</keyword>
<dbReference type="SUPFAM" id="SSF52540">
    <property type="entry name" value="P-loop containing nucleoside triphosphate hydrolases"/>
    <property type="match status" value="1"/>
</dbReference>
<dbReference type="GO" id="GO:0006227">
    <property type="term" value="P:dUDP biosynthetic process"/>
    <property type="evidence" value="ECO:0007669"/>
    <property type="project" value="TreeGrafter"/>
</dbReference>
<evidence type="ECO:0000256" key="9">
    <source>
        <dbReference type="ARBA" id="ARBA00048743"/>
    </source>
</evidence>
<evidence type="ECO:0000256" key="3">
    <source>
        <dbReference type="ARBA" id="ARBA00012980"/>
    </source>
</evidence>
<comment type="pathway">
    <text evidence="1">Pyrimidine metabolism; dTTP biosynthesis.</text>
</comment>
<comment type="similarity">
    <text evidence="2">Belongs to the thymidylate kinase family.</text>
</comment>
<keyword evidence="12" id="KW-1185">Reference proteome</keyword>
<evidence type="ECO:0000259" key="10">
    <source>
        <dbReference type="Pfam" id="PF02223"/>
    </source>
</evidence>
<dbReference type="Proteomes" id="UP000225448">
    <property type="component" value="Segment"/>
</dbReference>
<dbReference type="PANTHER" id="PTHR10344:SF4">
    <property type="entry name" value="UMP-CMP KINASE 2, MITOCHONDRIAL"/>
    <property type="match status" value="1"/>
</dbReference>
<keyword evidence="8" id="KW-0067">ATP-binding</keyword>
<evidence type="ECO:0000313" key="12">
    <source>
        <dbReference type="Proteomes" id="UP000225448"/>
    </source>
</evidence>
<dbReference type="EC" id="2.7.4.9" evidence="3"/>
<dbReference type="CDD" id="cd01672">
    <property type="entry name" value="TMPK"/>
    <property type="match status" value="1"/>
</dbReference>
<feature type="domain" description="Thymidylate kinase-like" evidence="10">
    <location>
        <begin position="11"/>
        <end position="204"/>
    </location>
</feature>
<accession>A0A1Y0SZG1</accession>
<dbReference type="GO" id="GO:0006233">
    <property type="term" value="P:dTDP biosynthetic process"/>
    <property type="evidence" value="ECO:0007669"/>
    <property type="project" value="InterPro"/>
</dbReference>
<proteinExistence type="inferred from homology"/>
<keyword evidence="4" id="KW-0808">Transferase</keyword>
<evidence type="ECO:0000256" key="5">
    <source>
        <dbReference type="ARBA" id="ARBA00022727"/>
    </source>
</evidence>
<dbReference type="HAMAP" id="MF_00165">
    <property type="entry name" value="Thymidylate_kinase"/>
    <property type="match status" value="1"/>
</dbReference>
<evidence type="ECO:0000256" key="6">
    <source>
        <dbReference type="ARBA" id="ARBA00022741"/>
    </source>
</evidence>
<dbReference type="PANTHER" id="PTHR10344">
    <property type="entry name" value="THYMIDYLATE KINASE"/>
    <property type="match status" value="1"/>
</dbReference>
<evidence type="ECO:0000256" key="4">
    <source>
        <dbReference type="ARBA" id="ARBA00022679"/>
    </source>
</evidence>
<dbReference type="GO" id="GO:0006235">
    <property type="term" value="P:dTTP biosynthetic process"/>
    <property type="evidence" value="ECO:0007669"/>
    <property type="project" value="UniProtKB-UniPathway"/>
</dbReference>
<keyword evidence="7 11" id="KW-0418">Kinase</keyword>
<sequence>MSVTDRNFIVFEGPDFSGKSTLHKAVVARLQSEGIEPVTLREPGGTELGERLRKVILSDYNETVHPETDILLHTAYRVQNVREIIAPALKAGKWVVTDRFMYSTWCLNVQAHLDTHPHLPNLFMSLMPVVTGGQIPEPVVFLVDTPKEVRLERARQRALEEGGLDRMEKLPADVQNRIDASYEQLSGAPSTIVLNGSLPLEEQVDFVINAMAEHRQRIQDMADDEAKRKEELLAVTEGRKKHDEIAEEQIPAEPPSDINPVEAEFDLEVSLVRYAEENIVDALFDEVPTADLERVKAHYKEVAIDIVRDIFHHTGGDKTIFMGSRVGQLNQKIHSLLHFGHKLIVRNEMLAAKKAAGVGADESLSS</sequence>
<dbReference type="Pfam" id="PF02223">
    <property type="entry name" value="Thymidylate_kin"/>
    <property type="match status" value="1"/>
</dbReference>
<dbReference type="NCBIfam" id="TIGR00041">
    <property type="entry name" value="DTMP_kinase"/>
    <property type="match status" value="1"/>
</dbReference>
<evidence type="ECO:0000256" key="8">
    <source>
        <dbReference type="ARBA" id="ARBA00022840"/>
    </source>
</evidence>
<reference evidence="11 12" key="1">
    <citation type="submission" date="2017-05" db="EMBL/GenBank/DDBJ databases">
        <authorList>
            <person name="Song R."/>
            <person name="Chenine A.L."/>
            <person name="Ruprecht R.M."/>
        </authorList>
    </citation>
    <scope>NUCLEOTIDE SEQUENCE [LARGE SCALE GENOMIC DNA]</scope>
</reference>
<dbReference type="InterPro" id="IPR027417">
    <property type="entry name" value="P-loop_NTPase"/>
</dbReference>
<dbReference type="GO" id="GO:0005524">
    <property type="term" value="F:ATP binding"/>
    <property type="evidence" value="ECO:0007669"/>
    <property type="project" value="UniProtKB-KW"/>
</dbReference>